<reference evidence="5" key="1">
    <citation type="submission" date="2020-10" db="EMBL/GenBank/DDBJ databases">
        <authorList>
            <person name="Gilroy R."/>
        </authorList>
    </citation>
    <scope>NUCLEOTIDE SEQUENCE</scope>
    <source>
        <strain evidence="5">ChiHile30-977</strain>
    </source>
</reference>
<keyword evidence="1 3" id="KW-0694">RNA-binding</keyword>
<protein>
    <submittedName>
        <fullName evidence="5">TlyA family RNA methyltransferase</fullName>
    </submittedName>
</protein>
<dbReference type="InterPro" id="IPR047048">
    <property type="entry name" value="TlyA"/>
</dbReference>
<dbReference type="SUPFAM" id="SSF53335">
    <property type="entry name" value="S-adenosyl-L-methionine-dependent methyltransferases"/>
    <property type="match status" value="1"/>
</dbReference>
<evidence type="ECO:0000256" key="1">
    <source>
        <dbReference type="ARBA" id="ARBA00022884"/>
    </source>
</evidence>
<dbReference type="GO" id="GO:0003723">
    <property type="term" value="F:RNA binding"/>
    <property type="evidence" value="ECO:0007669"/>
    <property type="project" value="UniProtKB-KW"/>
</dbReference>
<dbReference type="EMBL" id="DVFI01000088">
    <property type="protein sequence ID" value="HIQ63087.1"/>
    <property type="molecule type" value="Genomic_DNA"/>
</dbReference>
<feature type="domain" description="Ribosomal RNA methyltransferase FtsJ" evidence="4">
    <location>
        <begin position="61"/>
        <end position="240"/>
    </location>
</feature>
<accession>A0A9D0YW62</accession>
<evidence type="ECO:0000256" key="3">
    <source>
        <dbReference type="PROSITE-ProRule" id="PRU00182"/>
    </source>
</evidence>
<dbReference type="InterPro" id="IPR002877">
    <property type="entry name" value="RNA_MeTrfase_FtsJ_dom"/>
</dbReference>
<sequence length="273" mass="29009">MAQSMPAWQRLVNEGWFDSRDEASRWILAGAVRAGGRPVTSAGQSIKETDALEVRGLKQRYVGKGGLKLEGALAAFGIDVAGRVCIDAGASTGGFTDCLVQRGASLVYAVDVGYGQLAGKLRAHPSVVNLERTNIGDASLLSLSPAPTLGTVDLSYLSLRRAAPIFARILRGQGDLICLVKPLFEVEDSAARRSGVLSSDAYVPLLETLSAELAEQYAVRGITHSPVTGNHGTLEFFLWLSLDGPGGMPPAERRKAARCAVEAACQLPMYRKP</sequence>
<organism evidence="5 6">
    <name type="scientific">Candidatus Avichristensenella intestinipullorum</name>
    <dbReference type="NCBI Taxonomy" id="2840693"/>
    <lineage>
        <taxon>Bacteria</taxon>
        <taxon>Bacillati</taxon>
        <taxon>Bacillota</taxon>
        <taxon>Clostridia</taxon>
        <taxon>Candidatus Avichristensenella</taxon>
    </lineage>
</organism>
<dbReference type="InterPro" id="IPR029063">
    <property type="entry name" value="SAM-dependent_MTases_sf"/>
</dbReference>
<dbReference type="Pfam" id="PF01728">
    <property type="entry name" value="FtsJ"/>
    <property type="match status" value="1"/>
</dbReference>
<dbReference type="PANTHER" id="PTHR32319">
    <property type="entry name" value="BACTERIAL HEMOLYSIN-LIKE PROTEIN"/>
    <property type="match status" value="1"/>
</dbReference>
<dbReference type="SUPFAM" id="SSF55174">
    <property type="entry name" value="Alpha-L RNA-binding motif"/>
    <property type="match status" value="1"/>
</dbReference>
<dbReference type="InterPro" id="IPR036986">
    <property type="entry name" value="S4_RNA-bd_sf"/>
</dbReference>
<keyword evidence="5" id="KW-0808">Transferase</keyword>
<keyword evidence="5" id="KW-0489">Methyltransferase</keyword>
<dbReference type="Gene3D" id="3.40.50.150">
    <property type="entry name" value="Vaccinia Virus protein VP39"/>
    <property type="match status" value="1"/>
</dbReference>
<name>A0A9D0YW62_9FIRM</name>
<dbReference type="Proteomes" id="UP000886819">
    <property type="component" value="Unassembled WGS sequence"/>
</dbReference>
<dbReference type="PROSITE" id="PS50889">
    <property type="entry name" value="S4"/>
    <property type="match status" value="1"/>
</dbReference>
<comment type="similarity">
    <text evidence="2">Belongs to the TlyA family.</text>
</comment>
<dbReference type="GO" id="GO:0008168">
    <property type="term" value="F:methyltransferase activity"/>
    <property type="evidence" value="ECO:0007669"/>
    <property type="project" value="UniProtKB-KW"/>
</dbReference>
<dbReference type="AlphaFoldDB" id="A0A9D0YW62"/>
<proteinExistence type="inferred from homology"/>
<dbReference type="PANTHER" id="PTHR32319:SF0">
    <property type="entry name" value="BACTERIAL HEMOLYSIN-LIKE PROTEIN"/>
    <property type="match status" value="1"/>
</dbReference>
<dbReference type="Gene3D" id="3.10.290.10">
    <property type="entry name" value="RNA-binding S4 domain"/>
    <property type="match status" value="1"/>
</dbReference>
<gene>
    <name evidence="5" type="ORF">IAA66_05805</name>
</gene>
<reference evidence="5" key="2">
    <citation type="journal article" date="2021" name="PeerJ">
        <title>Extensive microbial diversity within the chicken gut microbiome revealed by metagenomics and culture.</title>
        <authorList>
            <person name="Gilroy R."/>
            <person name="Ravi A."/>
            <person name="Getino M."/>
            <person name="Pursley I."/>
            <person name="Horton D.L."/>
            <person name="Alikhan N.F."/>
            <person name="Baker D."/>
            <person name="Gharbi K."/>
            <person name="Hall N."/>
            <person name="Watson M."/>
            <person name="Adriaenssens E.M."/>
            <person name="Foster-Nyarko E."/>
            <person name="Jarju S."/>
            <person name="Secka A."/>
            <person name="Antonio M."/>
            <person name="Oren A."/>
            <person name="Chaudhuri R.R."/>
            <person name="La Ragione R."/>
            <person name="Hildebrand F."/>
            <person name="Pallen M.J."/>
        </authorList>
    </citation>
    <scope>NUCLEOTIDE SEQUENCE</scope>
    <source>
        <strain evidence="5">ChiHile30-977</strain>
    </source>
</reference>
<dbReference type="GO" id="GO:0032259">
    <property type="term" value="P:methylation"/>
    <property type="evidence" value="ECO:0007669"/>
    <property type="project" value="UniProtKB-KW"/>
</dbReference>
<dbReference type="CDD" id="cd00165">
    <property type="entry name" value="S4"/>
    <property type="match status" value="1"/>
</dbReference>
<evidence type="ECO:0000256" key="2">
    <source>
        <dbReference type="ARBA" id="ARBA00029460"/>
    </source>
</evidence>
<evidence type="ECO:0000313" key="6">
    <source>
        <dbReference type="Proteomes" id="UP000886819"/>
    </source>
</evidence>
<comment type="caution">
    <text evidence="5">The sequence shown here is derived from an EMBL/GenBank/DDBJ whole genome shotgun (WGS) entry which is preliminary data.</text>
</comment>
<evidence type="ECO:0000259" key="4">
    <source>
        <dbReference type="Pfam" id="PF01728"/>
    </source>
</evidence>
<evidence type="ECO:0000313" key="5">
    <source>
        <dbReference type="EMBL" id="HIQ63087.1"/>
    </source>
</evidence>